<dbReference type="EMBL" id="PQXI01000011">
    <property type="protein sequence ID" value="TGO29733.1"/>
    <property type="molecule type" value="Genomic_DNA"/>
</dbReference>
<gene>
    <name evidence="2" type="ORF">BPAE_0011g00040</name>
</gene>
<sequence>MSPGITSVTRTQVLQLWTQKKGPPMKETKKIKNLRQCHRTPRKNETPETLFHFQVPMKASKQASKVGTPKHPAQQPSRRFTHPTKRLPASRLNK</sequence>
<keyword evidence="3" id="KW-1185">Reference proteome</keyword>
<name>A0A4Z1G662_9HELO</name>
<comment type="caution">
    <text evidence="2">The sequence shown here is derived from an EMBL/GenBank/DDBJ whole genome shotgun (WGS) entry which is preliminary data.</text>
</comment>
<dbReference type="Proteomes" id="UP000297910">
    <property type="component" value="Unassembled WGS sequence"/>
</dbReference>
<feature type="region of interest" description="Disordered" evidence="1">
    <location>
        <begin position="21"/>
        <end position="94"/>
    </location>
</feature>
<evidence type="ECO:0000313" key="3">
    <source>
        <dbReference type="Proteomes" id="UP000297910"/>
    </source>
</evidence>
<proteinExistence type="predicted"/>
<evidence type="ECO:0000313" key="2">
    <source>
        <dbReference type="EMBL" id="TGO29733.1"/>
    </source>
</evidence>
<accession>A0A4Z1G662</accession>
<evidence type="ECO:0000256" key="1">
    <source>
        <dbReference type="SAM" id="MobiDB-lite"/>
    </source>
</evidence>
<dbReference type="AlphaFoldDB" id="A0A4Z1G662"/>
<protein>
    <submittedName>
        <fullName evidence="2">Uncharacterized protein</fullName>
    </submittedName>
</protein>
<feature type="compositionally biased region" description="Basic residues" evidence="1">
    <location>
        <begin position="31"/>
        <end position="41"/>
    </location>
</feature>
<organism evidence="2 3">
    <name type="scientific">Botrytis paeoniae</name>
    <dbReference type="NCBI Taxonomy" id="278948"/>
    <lineage>
        <taxon>Eukaryota</taxon>
        <taxon>Fungi</taxon>
        <taxon>Dikarya</taxon>
        <taxon>Ascomycota</taxon>
        <taxon>Pezizomycotina</taxon>
        <taxon>Leotiomycetes</taxon>
        <taxon>Helotiales</taxon>
        <taxon>Sclerotiniaceae</taxon>
        <taxon>Botrytis</taxon>
    </lineage>
</organism>
<reference evidence="2 3" key="1">
    <citation type="submission" date="2017-12" db="EMBL/GenBank/DDBJ databases">
        <title>Comparative genomics of Botrytis spp.</title>
        <authorList>
            <person name="Valero-Jimenez C.A."/>
            <person name="Tapia P."/>
            <person name="Veloso J."/>
            <person name="Silva-Moreno E."/>
            <person name="Staats M."/>
            <person name="Valdes J.H."/>
            <person name="Van Kan J.A.L."/>
        </authorList>
    </citation>
    <scope>NUCLEOTIDE SEQUENCE [LARGE SCALE GENOMIC DNA]</scope>
    <source>
        <strain evidence="2 3">Bp0003</strain>
    </source>
</reference>